<keyword evidence="2" id="KW-0808">Transferase</keyword>
<keyword evidence="4 8" id="KW-0418">Kinase</keyword>
<evidence type="ECO:0000256" key="4">
    <source>
        <dbReference type="ARBA" id="ARBA00022777"/>
    </source>
</evidence>
<organism evidence="8 9">
    <name type="scientific">Salipiger profundus</name>
    <dbReference type="NCBI Taxonomy" id="1229727"/>
    <lineage>
        <taxon>Bacteria</taxon>
        <taxon>Pseudomonadati</taxon>
        <taxon>Pseudomonadota</taxon>
        <taxon>Alphaproteobacteria</taxon>
        <taxon>Rhodobacterales</taxon>
        <taxon>Roseobacteraceae</taxon>
        <taxon>Salipiger</taxon>
    </lineage>
</organism>
<evidence type="ECO:0000256" key="6">
    <source>
        <dbReference type="ARBA" id="ARBA00023012"/>
    </source>
</evidence>
<dbReference type="Gene3D" id="3.30.565.10">
    <property type="entry name" value="Histidine kinase-like ATPase, C-terminal domain"/>
    <property type="match status" value="2"/>
</dbReference>
<evidence type="ECO:0000256" key="5">
    <source>
        <dbReference type="ARBA" id="ARBA00022840"/>
    </source>
</evidence>
<name>A0A1U7DE98_9RHOB</name>
<evidence type="ECO:0000259" key="7">
    <source>
        <dbReference type="PROSITE" id="PS50109"/>
    </source>
</evidence>
<dbReference type="AlphaFoldDB" id="A0A1U7DE98"/>
<keyword evidence="5" id="KW-0067">ATP-binding</keyword>
<dbReference type="SUPFAM" id="SSF55874">
    <property type="entry name" value="ATPase domain of HSP90 chaperone/DNA topoisomerase II/histidine kinase"/>
    <property type="match status" value="2"/>
</dbReference>
<sequence length="773" mass="87351">MPEEISKDEFGRLKSWGLSPENHFDLVGETAKLRPCLADEHSPEAKLVQHLVTISVIDDGAGMGDDAIRDAWMVIGTANKELESSSKLGRTRTGAKGIGRFALDRLGAQCQLHSSIVNEAGESQTLTWMVDWNKFEKDGAVLDEVTATIELGTSGFKDDLTSAASVQGLEPHARKAAKEGTGTSITISEVRDDWSSDTIKKLRRTLGVLAPPDEQRSFNIYLHDDRDPNQSSGVASDVLEDFDYKLTAQVRGNDTVEFTLVRNELNHDELPKALFMRKDMKKEPFTRESFSDRTVSYVKSLEELFPGESELFFSRARSIGPFDVVLRFFKLQMPSKAEDRQYPYRSFQPQRRREWLDIFGGIRIYRDNFGVRPYGEPNSGAYDWLSLGQRRAANPAAPTRLNWPVPPQNIAGTVNISRIENSVLVDQSNREGIIETEEFRVFQSLILRFINELERDRSRVLYNLLETFKVENADKQVLSEGLKLAREIEAKPESSSDDVRKLAQTVTVQENLLKEQAEDQVILRSLATLGTVMVSFAHEMGQLNTLAGRNQQLAALLARHLDEKDFAKINEALNPFAILRDMEASDRKAAQWFNFALSAVRSGRRRRSNVDMRSHLEELKVVWDGFLRPREIELDLNFEDGFAAEILAFEIDIDSIFNNLILNSFEAFVDGMGGGERQIRIFIYTKSKKEVGIVYEDNGPGIHNSIKDPSEIFEFNVTTKKDRDGKGTGTGLGMWILESVVRSYDGTVRAYRKTEDFGFRLEFSLPIAKKSEV</sequence>
<dbReference type="SMART" id="SM00387">
    <property type="entry name" value="HATPase_c"/>
    <property type="match status" value="1"/>
</dbReference>
<dbReference type="EMBL" id="CP014803">
    <property type="protein sequence ID" value="APX26396.1"/>
    <property type="molecule type" value="Genomic_DNA"/>
</dbReference>
<keyword evidence="9" id="KW-1185">Reference proteome</keyword>
<dbReference type="GO" id="GO:0016301">
    <property type="term" value="F:kinase activity"/>
    <property type="evidence" value="ECO:0007669"/>
    <property type="project" value="UniProtKB-KW"/>
</dbReference>
<dbReference type="InterPro" id="IPR005467">
    <property type="entry name" value="His_kinase_dom"/>
</dbReference>
<geneLocation type="plasmid" evidence="9">
    <name>ptpro7</name>
</geneLocation>
<proteinExistence type="predicted"/>
<keyword evidence="3" id="KW-0547">Nucleotide-binding</keyword>
<evidence type="ECO:0000313" key="9">
    <source>
        <dbReference type="Proteomes" id="UP000186559"/>
    </source>
</evidence>
<dbReference type="PANTHER" id="PTHR43065:SF10">
    <property type="entry name" value="PEROXIDE STRESS-ACTIVATED HISTIDINE KINASE MAK3"/>
    <property type="match status" value="1"/>
</dbReference>
<keyword evidence="6" id="KW-0902">Two-component regulatory system</keyword>
<evidence type="ECO:0000256" key="3">
    <source>
        <dbReference type="ARBA" id="ARBA00022741"/>
    </source>
</evidence>
<feature type="domain" description="Histidine kinase" evidence="7">
    <location>
        <begin position="630"/>
        <end position="769"/>
    </location>
</feature>
<dbReference type="PROSITE" id="PS50109">
    <property type="entry name" value="HIS_KIN"/>
    <property type="match status" value="1"/>
</dbReference>
<dbReference type="GO" id="GO:0005524">
    <property type="term" value="F:ATP binding"/>
    <property type="evidence" value="ECO:0007669"/>
    <property type="project" value="UniProtKB-KW"/>
</dbReference>
<dbReference type="KEGG" id="tpro:Ga0080559_TMP5059"/>
<dbReference type="Pfam" id="PF13589">
    <property type="entry name" value="HATPase_c_3"/>
    <property type="match status" value="1"/>
</dbReference>
<dbReference type="GO" id="GO:0000160">
    <property type="term" value="P:phosphorelay signal transduction system"/>
    <property type="evidence" value="ECO:0007669"/>
    <property type="project" value="UniProtKB-KW"/>
</dbReference>
<keyword evidence="8" id="KW-0614">Plasmid</keyword>
<evidence type="ECO:0000256" key="1">
    <source>
        <dbReference type="ARBA" id="ARBA00022553"/>
    </source>
</evidence>
<dbReference type="RefSeq" id="WP_128549234.1">
    <property type="nucleotide sequence ID" value="NZ_BMEW01000036.1"/>
</dbReference>
<dbReference type="InterPro" id="IPR036890">
    <property type="entry name" value="HATPase_C_sf"/>
</dbReference>
<keyword evidence="1" id="KW-0597">Phosphoprotein</keyword>
<protein>
    <submittedName>
        <fullName evidence="8">Histidine kinase</fullName>
    </submittedName>
</protein>
<evidence type="ECO:0000256" key="2">
    <source>
        <dbReference type="ARBA" id="ARBA00022679"/>
    </source>
</evidence>
<reference evidence="8 9" key="1">
    <citation type="submission" date="2016-03" db="EMBL/GenBank/DDBJ databases">
        <title>Deep-sea bacteria in the southern Pacific.</title>
        <authorList>
            <person name="Tang K."/>
        </authorList>
    </citation>
    <scope>NUCLEOTIDE SEQUENCE [LARGE SCALE GENOMIC DNA]</scope>
    <source>
        <strain evidence="8 9">JLT2016</strain>
        <plasmid evidence="9">Plasmid ptpro7</plasmid>
    </source>
</reference>
<dbReference type="PANTHER" id="PTHR43065">
    <property type="entry name" value="SENSOR HISTIDINE KINASE"/>
    <property type="match status" value="1"/>
</dbReference>
<dbReference type="InterPro" id="IPR003594">
    <property type="entry name" value="HATPase_dom"/>
</dbReference>
<gene>
    <name evidence="8" type="ORF">Ga0080559_TMP5059</name>
</gene>
<accession>A0A1U7DE98</accession>
<dbReference type="Pfam" id="PF02518">
    <property type="entry name" value="HATPase_c"/>
    <property type="match status" value="1"/>
</dbReference>
<dbReference type="Proteomes" id="UP000186559">
    <property type="component" value="Plasmid pTPRO7"/>
</dbReference>
<evidence type="ECO:0000313" key="8">
    <source>
        <dbReference type="EMBL" id="APX26396.1"/>
    </source>
</evidence>